<sequence length="94" mass="10655">MNTYACEPQRRHKESSNSKKRETILYLVAFRQSRSNTSPGSKPASPRSSLWLLSRWPSGDRFLPAKRPPKFRKSEPQGLLACVGSEKGSLFRCS</sequence>
<feature type="region of interest" description="Disordered" evidence="1">
    <location>
        <begin position="1"/>
        <end position="20"/>
    </location>
</feature>
<dbReference type="EMBL" id="KK107295">
    <property type="protein sequence ID" value="EZA53045.1"/>
    <property type="molecule type" value="Genomic_DNA"/>
</dbReference>
<name>A0A026WAF9_OOCBI</name>
<protein>
    <submittedName>
        <fullName evidence="2">Uncharacterized protein</fullName>
    </submittedName>
</protein>
<evidence type="ECO:0000256" key="1">
    <source>
        <dbReference type="SAM" id="MobiDB-lite"/>
    </source>
</evidence>
<accession>A0A026WAF9</accession>
<dbReference type="AlphaFoldDB" id="A0A026WAF9"/>
<evidence type="ECO:0000313" key="2">
    <source>
        <dbReference type="EMBL" id="EZA53045.1"/>
    </source>
</evidence>
<gene>
    <name evidence="2" type="ORF">X777_07223</name>
</gene>
<keyword evidence="3" id="KW-1185">Reference proteome</keyword>
<organism evidence="2 3">
    <name type="scientific">Ooceraea biroi</name>
    <name type="common">Clonal raider ant</name>
    <name type="synonym">Cerapachys biroi</name>
    <dbReference type="NCBI Taxonomy" id="2015173"/>
    <lineage>
        <taxon>Eukaryota</taxon>
        <taxon>Metazoa</taxon>
        <taxon>Ecdysozoa</taxon>
        <taxon>Arthropoda</taxon>
        <taxon>Hexapoda</taxon>
        <taxon>Insecta</taxon>
        <taxon>Pterygota</taxon>
        <taxon>Neoptera</taxon>
        <taxon>Endopterygota</taxon>
        <taxon>Hymenoptera</taxon>
        <taxon>Apocrita</taxon>
        <taxon>Aculeata</taxon>
        <taxon>Formicoidea</taxon>
        <taxon>Formicidae</taxon>
        <taxon>Dorylinae</taxon>
        <taxon>Ooceraea</taxon>
    </lineage>
</organism>
<evidence type="ECO:0000313" key="3">
    <source>
        <dbReference type="Proteomes" id="UP000053097"/>
    </source>
</evidence>
<dbReference type="Proteomes" id="UP000053097">
    <property type="component" value="Unassembled WGS sequence"/>
</dbReference>
<reference evidence="2 3" key="1">
    <citation type="journal article" date="2014" name="Curr. Biol.">
        <title>The genome of the clonal raider ant Cerapachys biroi.</title>
        <authorList>
            <person name="Oxley P.R."/>
            <person name="Ji L."/>
            <person name="Fetter-Pruneda I."/>
            <person name="McKenzie S.K."/>
            <person name="Li C."/>
            <person name="Hu H."/>
            <person name="Zhang G."/>
            <person name="Kronauer D.J."/>
        </authorList>
    </citation>
    <scope>NUCLEOTIDE SEQUENCE [LARGE SCALE GENOMIC DNA]</scope>
</reference>
<proteinExistence type="predicted"/>